<feature type="transmembrane region" description="Helical" evidence="8">
    <location>
        <begin position="832"/>
        <end position="856"/>
    </location>
</feature>
<evidence type="ECO:0000313" key="11">
    <source>
        <dbReference type="WBParaSite" id="L893_g29702.t1"/>
    </source>
</evidence>
<keyword evidence="6 8" id="KW-0472">Membrane</keyword>
<dbReference type="Proteomes" id="UP000095287">
    <property type="component" value="Unplaced"/>
</dbReference>
<reference evidence="11" key="1">
    <citation type="submission" date="2016-11" db="UniProtKB">
        <authorList>
            <consortium name="WormBaseParasite"/>
        </authorList>
    </citation>
    <scope>IDENTIFICATION</scope>
</reference>
<feature type="transmembrane region" description="Helical" evidence="8">
    <location>
        <begin position="285"/>
        <end position="309"/>
    </location>
</feature>
<accession>A0A1I7ZUL0</accession>
<dbReference type="PANTHER" id="PTHR10796:SF122">
    <property type="entry name" value="SSD DOMAIN-CONTAINING PROTEIN"/>
    <property type="match status" value="1"/>
</dbReference>
<dbReference type="Pfam" id="PF02460">
    <property type="entry name" value="Patched"/>
    <property type="match status" value="1"/>
</dbReference>
<evidence type="ECO:0000256" key="7">
    <source>
        <dbReference type="ARBA" id="ARBA00023180"/>
    </source>
</evidence>
<dbReference type="FunFam" id="1.20.1640.10:FF:000013">
    <property type="entry name" value="PaTched Related family"/>
    <property type="match status" value="1"/>
</dbReference>
<dbReference type="InterPro" id="IPR000731">
    <property type="entry name" value="SSD"/>
</dbReference>
<dbReference type="PROSITE" id="PS50156">
    <property type="entry name" value="SSD"/>
    <property type="match status" value="2"/>
</dbReference>
<keyword evidence="10" id="KW-1185">Reference proteome</keyword>
<evidence type="ECO:0000256" key="8">
    <source>
        <dbReference type="SAM" id="Phobius"/>
    </source>
</evidence>
<feature type="transmembrane region" description="Helical" evidence="8">
    <location>
        <begin position="321"/>
        <end position="342"/>
    </location>
</feature>
<evidence type="ECO:0000256" key="6">
    <source>
        <dbReference type="ARBA" id="ARBA00023136"/>
    </source>
</evidence>
<keyword evidence="7" id="KW-0325">Glycoprotein</keyword>
<dbReference type="InterPro" id="IPR051697">
    <property type="entry name" value="Patched_domain-protein"/>
</dbReference>
<evidence type="ECO:0000256" key="1">
    <source>
        <dbReference type="ARBA" id="ARBA00004651"/>
    </source>
</evidence>
<evidence type="ECO:0000256" key="3">
    <source>
        <dbReference type="ARBA" id="ARBA00022475"/>
    </source>
</evidence>
<feature type="transmembrane region" description="Helical" evidence="8">
    <location>
        <begin position="788"/>
        <end position="811"/>
    </location>
</feature>
<sequence length="924" mass="103540">MFVIRMMHKFFYCLGIFVAKRPWLCLVVSTVLTLVMTAKIPFVRMTNDVADFTPYEARAKLETQAYRNFFSNKGEPVVVFVMITAKNRGNMLGVNEMNATVQILDKVSTGFRVFNAMTNRNESFSMFCNNFCAINEPVRHFYSGMIVQSADSQAKSGNSSAHIDLGYPITTVLGRQLHMDPNFFGVKIQTASGTVLSTDQLNTDHGHSIFDDDKTQSPNNLKEIKMVVLQIRAERSEGISKENMTVWEHEIVNYFHSSYKSDYVDVLVTAESFLTSEVVDAGLTLIPFLFIGFVIMCTFSSITMALGALYMQQMNIHKITLAIAACVAPFMACGTGLGIMFWCGLRFGSILCVSPFLVLAIGVDDAYLMINGWQRALARLRKEKQTGRSVVGKEEDIVARLISEVLVDTGPSITITTLTNILAFGFGALTPTPEIQLFSIGNSVAIFIDYVYVWTVYAALMVIVGEYELKNEDFSCEPTSESNSVSNGPPSDASSFSVRIYVKNACHRFLSKYCRLLSNKCVSSFVLALLATYWYVSIDSTMKMKAELKPERLFLESSDVTKILELRNEYVIPYYGVCIVFVNNPGKFSTKFWLRDYEEFMQYSDEVVRAMPEEFEDVNLEDEEGFEFTQNGSRKITLETSPNHINKRANEVQQFLEWPEFRFWKGFVRYDEDKEKNEFEVTKFFFITAFHGAQLRDWSNRAALLNQWRAIADKYADLEVSVFEDDSKFLDIIETMAPLTIQSSIATLVCMVLVCILIIGHASTVFVATTCIGVFGFLSLWGVDLDPIVMSATIMSIGFSVDIPAHIAYHYNRAGAGSNSRRSVIDKTEHCMAAIGFPVLQAGISTLLCVLSLSFVELHMAQVFMKTMVLVITIGLIHGLVVLPVMFSLLATFPSRRTAAIQPPTPSINSITPIMVTVNSSSKV</sequence>
<evidence type="ECO:0000313" key="10">
    <source>
        <dbReference type="Proteomes" id="UP000095287"/>
    </source>
</evidence>
<comment type="similarity">
    <text evidence="2">Belongs to the patched family.</text>
</comment>
<organism evidence="10 11">
    <name type="scientific">Steinernema glaseri</name>
    <dbReference type="NCBI Taxonomy" id="37863"/>
    <lineage>
        <taxon>Eukaryota</taxon>
        <taxon>Metazoa</taxon>
        <taxon>Ecdysozoa</taxon>
        <taxon>Nematoda</taxon>
        <taxon>Chromadorea</taxon>
        <taxon>Rhabditida</taxon>
        <taxon>Tylenchina</taxon>
        <taxon>Panagrolaimomorpha</taxon>
        <taxon>Strongyloidoidea</taxon>
        <taxon>Steinernematidae</taxon>
        <taxon>Steinernema</taxon>
    </lineage>
</organism>
<feature type="transmembrane region" description="Helical" evidence="8">
    <location>
        <begin position="444"/>
        <end position="464"/>
    </location>
</feature>
<feature type="domain" description="SSD" evidence="9">
    <location>
        <begin position="759"/>
        <end position="889"/>
    </location>
</feature>
<dbReference type="GO" id="GO:0018996">
    <property type="term" value="P:molting cycle, collagen and cuticulin-based cuticle"/>
    <property type="evidence" value="ECO:0007669"/>
    <property type="project" value="TreeGrafter"/>
</dbReference>
<dbReference type="GO" id="GO:0006897">
    <property type="term" value="P:endocytosis"/>
    <property type="evidence" value="ECO:0007669"/>
    <property type="project" value="TreeGrafter"/>
</dbReference>
<dbReference type="AlphaFoldDB" id="A0A1I7ZUL0"/>
<evidence type="ECO:0000256" key="5">
    <source>
        <dbReference type="ARBA" id="ARBA00022989"/>
    </source>
</evidence>
<dbReference type="Gene3D" id="1.20.1640.10">
    <property type="entry name" value="Multidrug efflux transporter AcrB transmembrane domain"/>
    <property type="match status" value="2"/>
</dbReference>
<feature type="transmembrane region" description="Helical" evidence="8">
    <location>
        <begin position="517"/>
        <end position="536"/>
    </location>
</feature>
<dbReference type="SUPFAM" id="SSF82866">
    <property type="entry name" value="Multidrug efflux transporter AcrB transmembrane domain"/>
    <property type="match status" value="2"/>
</dbReference>
<feature type="domain" description="SSD" evidence="9">
    <location>
        <begin position="292"/>
        <end position="463"/>
    </location>
</feature>
<keyword evidence="4 8" id="KW-0812">Transmembrane</keyword>
<protein>
    <submittedName>
        <fullName evidence="11">SSD domain-containing protein</fullName>
    </submittedName>
</protein>
<name>A0A1I7ZUL0_9BILA</name>
<dbReference type="GO" id="GO:0030659">
    <property type="term" value="C:cytoplasmic vesicle membrane"/>
    <property type="evidence" value="ECO:0007669"/>
    <property type="project" value="TreeGrafter"/>
</dbReference>
<keyword evidence="3" id="KW-1003">Cell membrane</keyword>
<dbReference type="GO" id="GO:0005886">
    <property type="term" value="C:plasma membrane"/>
    <property type="evidence" value="ECO:0007669"/>
    <property type="project" value="UniProtKB-SubCell"/>
</dbReference>
<keyword evidence="5 8" id="KW-1133">Transmembrane helix</keyword>
<dbReference type="PANTHER" id="PTHR10796">
    <property type="entry name" value="PATCHED-RELATED"/>
    <property type="match status" value="1"/>
</dbReference>
<evidence type="ECO:0000256" key="2">
    <source>
        <dbReference type="ARBA" id="ARBA00005585"/>
    </source>
</evidence>
<evidence type="ECO:0000259" key="9">
    <source>
        <dbReference type="PROSITE" id="PS50156"/>
    </source>
</evidence>
<evidence type="ECO:0000256" key="4">
    <source>
        <dbReference type="ARBA" id="ARBA00022692"/>
    </source>
</evidence>
<dbReference type="InterPro" id="IPR003392">
    <property type="entry name" value="PTHD_SSD"/>
</dbReference>
<dbReference type="WBParaSite" id="L893_g29702.t1">
    <property type="protein sequence ID" value="L893_g29702.t1"/>
    <property type="gene ID" value="L893_g29702"/>
</dbReference>
<proteinExistence type="inferred from homology"/>
<feature type="transmembrane region" description="Helical" evidence="8">
    <location>
        <begin position="348"/>
        <end position="370"/>
    </location>
</feature>
<feature type="transmembrane region" description="Helical" evidence="8">
    <location>
        <begin position="868"/>
        <end position="893"/>
    </location>
</feature>
<feature type="transmembrane region" description="Helical" evidence="8">
    <location>
        <begin position="745"/>
        <end position="776"/>
    </location>
</feature>
<comment type="subcellular location">
    <subcellularLocation>
        <location evidence="1">Cell membrane</location>
        <topology evidence="1">Multi-pass membrane protein</topology>
    </subcellularLocation>
</comment>